<dbReference type="GO" id="GO:0000976">
    <property type="term" value="F:transcription cis-regulatory region binding"/>
    <property type="evidence" value="ECO:0007669"/>
    <property type="project" value="TreeGrafter"/>
</dbReference>
<dbReference type="OrthoDB" id="43195at2"/>
<dbReference type="SMART" id="SM00354">
    <property type="entry name" value="HTH_LACI"/>
    <property type="match status" value="1"/>
</dbReference>
<dbReference type="CDD" id="cd01392">
    <property type="entry name" value="HTH_LacI"/>
    <property type="match status" value="1"/>
</dbReference>
<keyword evidence="2" id="KW-0238">DNA-binding</keyword>
<accession>A0A7X4YL56</accession>
<dbReference type="InterPro" id="IPR028082">
    <property type="entry name" value="Peripla_BP_I"/>
</dbReference>
<dbReference type="PROSITE" id="PS00356">
    <property type="entry name" value="HTH_LACI_1"/>
    <property type="match status" value="1"/>
</dbReference>
<dbReference type="Pfam" id="PF13377">
    <property type="entry name" value="Peripla_BP_3"/>
    <property type="match status" value="1"/>
</dbReference>
<comment type="caution">
    <text evidence="5">The sequence shown here is derived from an EMBL/GenBank/DDBJ whole genome shotgun (WGS) entry which is preliminary data.</text>
</comment>
<protein>
    <submittedName>
        <fullName evidence="5">Substrate-binding domain-containing protein</fullName>
    </submittedName>
</protein>
<dbReference type="Proteomes" id="UP000558113">
    <property type="component" value="Unassembled WGS sequence"/>
</dbReference>
<evidence type="ECO:0000256" key="3">
    <source>
        <dbReference type="ARBA" id="ARBA00023163"/>
    </source>
</evidence>
<dbReference type="PRINTS" id="PR00036">
    <property type="entry name" value="HTHLACI"/>
</dbReference>
<dbReference type="RefSeq" id="WP_161693227.1">
    <property type="nucleotide sequence ID" value="NZ_JAAAMU010000001.1"/>
</dbReference>
<dbReference type="Gene3D" id="1.10.260.40">
    <property type="entry name" value="lambda repressor-like DNA-binding domains"/>
    <property type="match status" value="1"/>
</dbReference>
<proteinExistence type="predicted"/>
<evidence type="ECO:0000313" key="6">
    <source>
        <dbReference type="Proteomes" id="UP000558113"/>
    </source>
</evidence>
<sequence length="336" mass="37205">MVTLKDIAKKANVSVTTISKVVNHHDTSVCSEETQQLIWSLVAEMGYRTRRRNDRGAAANAAPAYRMAYVIGMPNYALSGTYTYQIIQGIETEAFKRGVSMVFTCMNLSLYSPRSLCDKLREMEVSAVIWVAGSEGKYFSMLKQHDIHVVVAGIEPDLIPDYIDYVGINFYADTLHWLRTAVFNRFADVGYIGPSSQARFEAYRDIHLLLGLTYREECLIDLDEYDVEQAKAAVTGLVKSGTKLPEVFFAASDAIGIGALNALQSMGIAVPGQVRVFGFDNIDMANYVSPGLTTIGVPAFQIGAHAVNAALSKMKGERDYTLHHIFPTRFVERDSL</sequence>
<dbReference type="PROSITE" id="PS50932">
    <property type="entry name" value="HTH_LACI_2"/>
    <property type="match status" value="1"/>
</dbReference>
<keyword evidence="6" id="KW-1185">Reference proteome</keyword>
<evidence type="ECO:0000256" key="1">
    <source>
        <dbReference type="ARBA" id="ARBA00023015"/>
    </source>
</evidence>
<organism evidence="5 6">
    <name type="scientific">Paenibacillus sacheonensis</name>
    <dbReference type="NCBI Taxonomy" id="742054"/>
    <lineage>
        <taxon>Bacteria</taxon>
        <taxon>Bacillati</taxon>
        <taxon>Bacillota</taxon>
        <taxon>Bacilli</taxon>
        <taxon>Bacillales</taxon>
        <taxon>Paenibacillaceae</taxon>
        <taxon>Paenibacillus</taxon>
    </lineage>
</organism>
<evidence type="ECO:0000259" key="4">
    <source>
        <dbReference type="PROSITE" id="PS50932"/>
    </source>
</evidence>
<dbReference type="Pfam" id="PF00356">
    <property type="entry name" value="LacI"/>
    <property type="match status" value="1"/>
</dbReference>
<dbReference type="PANTHER" id="PTHR30146">
    <property type="entry name" value="LACI-RELATED TRANSCRIPTIONAL REPRESSOR"/>
    <property type="match status" value="1"/>
</dbReference>
<reference evidence="5 6" key="1">
    <citation type="submission" date="2020-01" db="EMBL/GenBank/DDBJ databases">
        <title>Paenibacillus soybeanensis sp. nov. isolated from the nodules of soybean (Glycine max(L.) Merr).</title>
        <authorList>
            <person name="Wang H."/>
        </authorList>
    </citation>
    <scope>NUCLEOTIDE SEQUENCE [LARGE SCALE GENOMIC DNA]</scope>
    <source>
        <strain evidence="5 6">DSM 23054</strain>
    </source>
</reference>
<dbReference type="GO" id="GO:0003700">
    <property type="term" value="F:DNA-binding transcription factor activity"/>
    <property type="evidence" value="ECO:0007669"/>
    <property type="project" value="TreeGrafter"/>
</dbReference>
<dbReference type="PANTHER" id="PTHR30146:SF109">
    <property type="entry name" value="HTH-TYPE TRANSCRIPTIONAL REGULATOR GALS"/>
    <property type="match status" value="1"/>
</dbReference>
<dbReference type="SUPFAM" id="SSF53822">
    <property type="entry name" value="Periplasmic binding protein-like I"/>
    <property type="match status" value="1"/>
</dbReference>
<keyword evidence="3" id="KW-0804">Transcription</keyword>
<name>A0A7X4YL56_9BACL</name>
<dbReference type="InterPro" id="IPR046335">
    <property type="entry name" value="LacI/GalR-like_sensor"/>
</dbReference>
<evidence type="ECO:0000256" key="2">
    <source>
        <dbReference type="ARBA" id="ARBA00023125"/>
    </source>
</evidence>
<gene>
    <name evidence="5" type="ORF">GT003_00310</name>
</gene>
<dbReference type="EMBL" id="JAAAMU010000001">
    <property type="protein sequence ID" value="NBC67434.1"/>
    <property type="molecule type" value="Genomic_DNA"/>
</dbReference>
<keyword evidence="1" id="KW-0805">Transcription regulation</keyword>
<dbReference type="Gene3D" id="3.40.50.2300">
    <property type="match status" value="2"/>
</dbReference>
<feature type="domain" description="HTH lacI-type" evidence="4">
    <location>
        <begin position="2"/>
        <end position="56"/>
    </location>
</feature>
<dbReference type="InterPro" id="IPR010982">
    <property type="entry name" value="Lambda_DNA-bd_dom_sf"/>
</dbReference>
<evidence type="ECO:0000313" key="5">
    <source>
        <dbReference type="EMBL" id="NBC67434.1"/>
    </source>
</evidence>
<dbReference type="InterPro" id="IPR000843">
    <property type="entry name" value="HTH_LacI"/>
</dbReference>
<dbReference type="SUPFAM" id="SSF47413">
    <property type="entry name" value="lambda repressor-like DNA-binding domains"/>
    <property type="match status" value="1"/>
</dbReference>
<dbReference type="AlphaFoldDB" id="A0A7X4YL56"/>